<proteinExistence type="predicted"/>
<feature type="chain" id="PRO_5019037438" evidence="3">
    <location>
        <begin position="34"/>
        <end position="604"/>
    </location>
</feature>
<dbReference type="GO" id="GO:0046872">
    <property type="term" value="F:metal ion binding"/>
    <property type="evidence" value="ECO:0007669"/>
    <property type="project" value="UniProtKB-KW"/>
</dbReference>
<name>A0A413VY20_9BACE</name>
<dbReference type="InterPro" id="IPR052063">
    <property type="entry name" value="Polysaccharide_Lyase_1"/>
</dbReference>
<evidence type="ECO:0000256" key="2">
    <source>
        <dbReference type="ARBA" id="ARBA00023180"/>
    </source>
</evidence>
<protein>
    <submittedName>
        <fullName evidence="4">T9SS C-terminal target domain-containing protein</fullName>
    </submittedName>
</protein>
<evidence type="ECO:0000256" key="3">
    <source>
        <dbReference type="SAM" id="SignalP"/>
    </source>
</evidence>
<gene>
    <name evidence="4" type="ORF">DW888_01260</name>
</gene>
<dbReference type="Gene3D" id="2.160.20.10">
    <property type="entry name" value="Single-stranded right-handed beta-helix, Pectin lyase-like"/>
    <property type="match status" value="1"/>
</dbReference>
<accession>A0A413VY20</accession>
<feature type="signal peptide" evidence="3">
    <location>
        <begin position="1"/>
        <end position="33"/>
    </location>
</feature>
<evidence type="ECO:0000313" key="5">
    <source>
        <dbReference type="Proteomes" id="UP000284379"/>
    </source>
</evidence>
<dbReference type="RefSeq" id="WP_122200700.1">
    <property type="nucleotide sequence ID" value="NZ_CABJFV010000001.1"/>
</dbReference>
<dbReference type="Proteomes" id="UP000284379">
    <property type="component" value="Unassembled WGS sequence"/>
</dbReference>
<dbReference type="SUPFAM" id="SSF51126">
    <property type="entry name" value="Pectin lyase-like"/>
    <property type="match status" value="1"/>
</dbReference>
<reference evidence="4 5" key="1">
    <citation type="submission" date="2018-08" db="EMBL/GenBank/DDBJ databases">
        <title>A genome reference for cultivated species of the human gut microbiota.</title>
        <authorList>
            <person name="Zou Y."/>
            <person name="Xue W."/>
            <person name="Luo G."/>
        </authorList>
    </citation>
    <scope>NUCLEOTIDE SEQUENCE [LARGE SCALE GENOMIC DNA]</scope>
    <source>
        <strain evidence="4 5">AM40-30BH</strain>
    </source>
</reference>
<dbReference type="InterPro" id="IPR012334">
    <property type="entry name" value="Pectin_lyas_fold"/>
</dbReference>
<dbReference type="AlphaFoldDB" id="A0A413VY20"/>
<dbReference type="InterPro" id="IPR026444">
    <property type="entry name" value="Secre_tail"/>
</dbReference>
<comment type="caution">
    <text evidence="4">The sequence shown here is derived from an EMBL/GenBank/DDBJ whole genome shotgun (WGS) entry which is preliminary data.</text>
</comment>
<keyword evidence="2" id="KW-0325">Glycoprotein</keyword>
<dbReference type="NCBIfam" id="TIGR04183">
    <property type="entry name" value="Por_Secre_tail"/>
    <property type="match status" value="1"/>
</dbReference>
<dbReference type="InterPro" id="IPR011050">
    <property type="entry name" value="Pectin_lyase_fold/virulence"/>
</dbReference>
<evidence type="ECO:0000313" key="4">
    <source>
        <dbReference type="EMBL" id="RHB38473.1"/>
    </source>
</evidence>
<keyword evidence="1" id="KW-0479">Metal-binding</keyword>
<keyword evidence="3" id="KW-0732">Signal</keyword>
<organism evidence="4 5">
    <name type="scientific">Bacteroides nordii</name>
    <dbReference type="NCBI Taxonomy" id="291645"/>
    <lineage>
        <taxon>Bacteria</taxon>
        <taxon>Pseudomonadati</taxon>
        <taxon>Bacteroidota</taxon>
        <taxon>Bacteroidia</taxon>
        <taxon>Bacteroidales</taxon>
        <taxon>Bacteroidaceae</taxon>
        <taxon>Bacteroides</taxon>
    </lineage>
</organism>
<sequence length="604" mass="65760">MKNIILRKTLRQHALLGCLMLLPLSSVCLQASAQQIAFPGAEGWGRFATGGRATDPAIGSKVYYVTSLEDYLSTEEPIEGTLRWALSTGDDTPRTILFKVGGTITLKERLKCPKPNVTIAGQSAPGGGICISGANIYIHSKNFIVRYIRFRAGDLSGKNYSSLGIENTENVIIDHCSFSWSMEENVTMYDNKYTTMQWCILSEPLYVSKHDKGARGYGAQWGGEHSAFHHNLFAHCVGRTPLVNGARDKAASGHDAFVDTEIINNVHFNWGNKGALYGGQLHSIIAGAYSRTNLINNYYKPGPATNTFQERWFADCSYDAASATGLGEWFIDGNLFETNEYKNDKNKGDHSQVNADNWIYADGSNSKKAVNLRAGTNLINDIKLTTPSASSDLDIETAEEAYYKVIRQAGAQLPKLDEVDTRILAEAAGESAPVDRGAIKWNKTEPASPTVKFVGMINSQDDLKPADADENWTPWPDLTPKNGESAPIDTDGDGIPDSWEDANGLDKNNPADGGAISANGYSNLENYLNNLAGGGGTSIERPYATNSEVTALYITSLTGTQVYSSHPQAKKNEINLPALQPGVYIITYILADGNRENEKIIVTN</sequence>
<evidence type="ECO:0000256" key="1">
    <source>
        <dbReference type="ARBA" id="ARBA00022723"/>
    </source>
</evidence>
<dbReference type="PANTHER" id="PTHR42970">
    <property type="entry name" value="PECTATE LYASE C-RELATED"/>
    <property type="match status" value="1"/>
</dbReference>
<dbReference type="EMBL" id="QSGO01000001">
    <property type="protein sequence ID" value="RHB38473.1"/>
    <property type="molecule type" value="Genomic_DNA"/>
</dbReference>
<dbReference type="PANTHER" id="PTHR42970:SF1">
    <property type="entry name" value="PECTATE LYASE C-RELATED"/>
    <property type="match status" value="1"/>
</dbReference>